<keyword evidence="3 8" id="KW-0812">Transmembrane</keyword>
<feature type="domain" description="ABC transporter" evidence="9">
    <location>
        <begin position="352"/>
        <end position="586"/>
    </location>
</feature>
<evidence type="ECO:0000313" key="12">
    <source>
        <dbReference type="Proteomes" id="UP001177080"/>
    </source>
</evidence>
<comment type="similarity">
    <text evidence="2">Belongs to the ABC transporter superfamily.</text>
</comment>
<keyword evidence="6 8" id="KW-1133">Transmembrane helix</keyword>
<gene>
    <name evidence="11" type="ORF">GB928_011450</name>
</gene>
<dbReference type="Pfam" id="PF00664">
    <property type="entry name" value="ABC_membrane"/>
    <property type="match status" value="1"/>
</dbReference>
<evidence type="ECO:0000256" key="6">
    <source>
        <dbReference type="ARBA" id="ARBA00022989"/>
    </source>
</evidence>
<dbReference type="SUPFAM" id="SSF52540">
    <property type="entry name" value="P-loop containing nucleoside triphosphate hydrolases"/>
    <property type="match status" value="1"/>
</dbReference>
<dbReference type="SMART" id="SM00382">
    <property type="entry name" value="AAA"/>
    <property type="match status" value="1"/>
</dbReference>
<evidence type="ECO:0000256" key="2">
    <source>
        <dbReference type="ARBA" id="ARBA00005417"/>
    </source>
</evidence>
<sequence length="604" mass="65820">MMKAGNRKSHAGHSKSSDYHRLQRLWSLAGRQRDGVLRGILYRFAQSISLGFALVAVILVVETTGEGGLITPTDFLLVTLLLALSLAGQLVFGYLASANSWTASFQVSRDLRLSILDRLRALPLGQHMPQHRGDPVTLVTSDIKVVETFLADALPRLAQAFGIPVVAIALLVWVDVGLAMVALVSIVLSAPVFLWSSRRLAALALRRQDLQAEASARMIEYARGIAVIKAFNRIHAGQKSFHKALIDFRDVSVRIVHHLVFPLIAFGVVLTTGVPLPIFVACLRFFDADIDQNTPTVAIVLVFSIYTPLLSLIGVMEISRLADAALVRFDRIMMQTPLPQPCFPSEPRGFALKFDRVQFAYGLGQPVLKQVTFEVPEKSVTAIVGPSGAGKSTLLNLLPRFFDVDDGAILIGGVDVREISAERLNDLITVVFQEVYLFSGTILDNIAIGRMGADEVDIRAAAKAALAHDFIMALPDGYATRVGEGGSRLSGGERQRISIARAILKDAPIVLLDEATAAIDATSEREIQRALSHLVQNKTLVVVAHKLSTIRHAHQIIVLDQGGVVEIGSHETLAEAGGLYQRLWRRRLQSSNWRVTDANLSAAK</sequence>
<dbReference type="InterPro" id="IPR036640">
    <property type="entry name" value="ABC1_TM_sf"/>
</dbReference>
<dbReference type="Gene3D" id="1.20.1560.10">
    <property type="entry name" value="ABC transporter type 1, transmembrane domain"/>
    <property type="match status" value="1"/>
</dbReference>
<dbReference type="InterPro" id="IPR027417">
    <property type="entry name" value="P-loop_NTPase"/>
</dbReference>
<dbReference type="PANTHER" id="PTHR24221">
    <property type="entry name" value="ATP-BINDING CASSETTE SUB-FAMILY B"/>
    <property type="match status" value="1"/>
</dbReference>
<keyword evidence="5 11" id="KW-0067">ATP-binding</keyword>
<feature type="transmembrane region" description="Helical" evidence="8">
    <location>
        <begin position="259"/>
        <end position="286"/>
    </location>
</feature>
<dbReference type="InterPro" id="IPR039421">
    <property type="entry name" value="Type_1_exporter"/>
</dbReference>
<keyword evidence="12" id="KW-1185">Reference proteome</keyword>
<name>A0ABT8XDH2_9HYPH</name>
<dbReference type="InterPro" id="IPR003593">
    <property type="entry name" value="AAA+_ATPase"/>
</dbReference>
<dbReference type="PROSITE" id="PS50929">
    <property type="entry name" value="ABC_TM1F"/>
    <property type="match status" value="1"/>
</dbReference>
<dbReference type="EMBL" id="WHSC02000005">
    <property type="protein sequence ID" value="MDO6121798.1"/>
    <property type="molecule type" value="Genomic_DNA"/>
</dbReference>
<protein>
    <submittedName>
        <fullName evidence="11">ABC transporter ATP-binding protein/permease</fullName>
    </submittedName>
</protein>
<evidence type="ECO:0000259" key="10">
    <source>
        <dbReference type="PROSITE" id="PS50929"/>
    </source>
</evidence>
<accession>A0ABT8XDH2</accession>
<dbReference type="Proteomes" id="UP001177080">
    <property type="component" value="Unassembled WGS sequence"/>
</dbReference>
<proteinExistence type="inferred from homology"/>
<dbReference type="InterPro" id="IPR003439">
    <property type="entry name" value="ABC_transporter-like_ATP-bd"/>
</dbReference>
<dbReference type="PROSITE" id="PS00211">
    <property type="entry name" value="ABC_TRANSPORTER_1"/>
    <property type="match status" value="1"/>
</dbReference>
<comment type="subcellular location">
    <subcellularLocation>
        <location evidence="1">Cell membrane</location>
        <topology evidence="1">Multi-pass membrane protein</topology>
    </subcellularLocation>
</comment>
<dbReference type="Gene3D" id="3.40.50.300">
    <property type="entry name" value="P-loop containing nucleotide triphosphate hydrolases"/>
    <property type="match status" value="1"/>
</dbReference>
<feature type="domain" description="ABC transmembrane type-1" evidence="10">
    <location>
        <begin position="48"/>
        <end position="316"/>
    </location>
</feature>
<evidence type="ECO:0000256" key="1">
    <source>
        <dbReference type="ARBA" id="ARBA00004651"/>
    </source>
</evidence>
<dbReference type="PANTHER" id="PTHR24221:SF397">
    <property type="entry name" value="ABC TRANSPORTER, ATP-BINDING TRANSMEMBRANE PROTEIN"/>
    <property type="match status" value="1"/>
</dbReference>
<feature type="transmembrane region" description="Helical" evidence="8">
    <location>
        <begin position="298"/>
        <end position="318"/>
    </location>
</feature>
<feature type="transmembrane region" description="Helical" evidence="8">
    <location>
        <begin position="75"/>
        <end position="96"/>
    </location>
</feature>
<keyword evidence="4" id="KW-0547">Nucleotide-binding</keyword>
<evidence type="ECO:0000313" key="11">
    <source>
        <dbReference type="EMBL" id="MDO6121798.1"/>
    </source>
</evidence>
<feature type="transmembrane region" description="Helical" evidence="8">
    <location>
        <begin position="157"/>
        <end position="174"/>
    </location>
</feature>
<organism evidence="11 12">
    <name type="scientific">Shinella curvata</name>
    <dbReference type="NCBI Taxonomy" id="1817964"/>
    <lineage>
        <taxon>Bacteria</taxon>
        <taxon>Pseudomonadati</taxon>
        <taxon>Pseudomonadota</taxon>
        <taxon>Alphaproteobacteria</taxon>
        <taxon>Hyphomicrobiales</taxon>
        <taxon>Rhizobiaceae</taxon>
        <taxon>Shinella</taxon>
    </lineage>
</organism>
<dbReference type="Pfam" id="PF00005">
    <property type="entry name" value="ABC_tran"/>
    <property type="match status" value="1"/>
</dbReference>
<feature type="transmembrane region" description="Helical" evidence="8">
    <location>
        <begin position="180"/>
        <end position="197"/>
    </location>
</feature>
<comment type="caution">
    <text evidence="11">The sequence shown here is derived from an EMBL/GenBank/DDBJ whole genome shotgun (WGS) entry which is preliminary data.</text>
</comment>
<dbReference type="RefSeq" id="WP_244762340.1">
    <property type="nucleotide sequence ID" value="NZ_JALJCJ010000005.1"/>
</dbReference>
<evidence type="ECO:0000256" key="3">
    <source>
        <dbReference type="ARBA" id="ARBA00022692"/>
    </source>
</evidence>
<evidence type="ECO:0000256" key="8">
    <source>
        <dbReference type="SAM" id="Phobius"/>
    </source>
</evidence>
<evidence type="ECO:0000256" key="5">
    <source>
        <dbReference type="ARBA" id="ARBA00022840"/>
    </source>
</evidence>
<evidence type="ECO:0000256" key="4">
    <source>
        <dbReference type="ARBA" id="ARBA00022741"/>
    </source>
</evidence>
<evidence type="ECO:0000259" key="9">
    <source>
        <dbReference type="PROSITE" id="PS50893"/>
    </source>
</evidence>
<dbReference type="InterPro" id="IPR017871">
    <property type="entry name" value="ABC_transporter-like_CS"/>
</dbReference>
<feature type="transmembrane region" description="Helical" evidence="8">
    <location>
        <begin position="40"/>
        <end position="60"/>
    </location>
</feature>
<evidence type="ECO:0000256" key="7">
    <source>
        <dbReference type="ARBA" id="ARBA00023136"/>
    </source>
</evidence>
<dbReference type="PROSITE" id="PS50893">
    <property type="entry name" value="ABC_TRANSPORTER_2"/>
    <property type="match status" value="1"/>
</dbReference>
<reference evidence="11" key="1">
    <citation type="submission" date="2022-04" db="EMBL/GenBank/DDBJ databases">
        <title>Shinella lacus sp. nov., a novel member of the genus Shinella from water.</title>
        <authorList>
            <person name="Deng Y."/>
        </authorList>
    </citation>
    <scope>NUCLEOTIDE SEQUENCE</scope>
    <source>
        <strain evidence="11">JCM 31239</strain>
    </source>
</reference>
<dbReference type="GO" id="GO:0005524">
    <property type="term" value="F:ATP binding"/>
    <property type="evidence" value="ECO:0007669"/>
    <property type="project" value="UniProtKB-KW"/>
</dbReference>
<keyword evidence="7 8" id="KW-0472">Membrane</keyword>
<dbReference type="InterPro" id="IPR011527">
    <property type="entry name" value="ABC1_TM_dom"/>
</dbReference>
<dbReference type="SUPFAM" id="SSF90123">
    <property type="entry name" value="ABC transporter transmembrane region"/>
    <property type="match status" value="1"/>
</dbReference>